<protein>
    <recommendedName>
        <fullName evidence="8">C3H1-type domain-containing protein</fullName>
    </recommendedName>
</protein>
<feature type="domain" description="C3H1-type" evidence="8">
    <location>
        <begin position="226"/>
        <end position="250"/>
    </location>
</feature>
<proteinExistence type="predicted"/>
<evidence type="ECO:0000313" key="10">
    <source>
        <dbReference type="Proteomes" id="UP001231189"/>
    </source>
</evidence>
<keyword evidence="1 6" id="KW-0479">Metal-binding</keyword>
<keyword evidence="2 6" id="KW-0863">Zinc-finger</keyword>
<dbReference type="AlphaFoldDB" id="A0AAD8VFL5"/>
<feature type="region of interest" description="Disordered" evidence="7">
    <location>
        <begin position="66"/>
        <end position="152"/>
    </location>
</feature>
<evidence type="ECO:0000256" key="3">
    <source>
        <dbReference type="ARBA" id="ARBA00022833"/>
    </source>
</evidence>
<keyword evidence="10" id="KW-1185">Reference proteome</keyword>
<feature type="compositionally biased region" description="Polar residues" evidence="7">
    <location>
        <begin position="94"/>
        <end position="106"/>
    </location>
</feature>
<feature type="zinc finger region" description="C3H1-type" evidence="6">
    <location>
        <begin position="226"/>
        <end position="250"/>
    </location>
</feature>
<reference evidence="9" key="1">
    <citation type="submission" date="2023-07" db="EMBL/GenBank/DDBJ databases">
        <title>A chromosome-level genome assembly of Lolium multiflorum.</title>
        <authorList>
            <person name="Chen Y."/>
            <person name="Copetti D."/>
            <person name="Kolliker R."/>
            <person name="Studer B."/>
        </authorList>
    </citation>
    <scope>NUCLEOTIDE SEQUENCE</scope>
    <source>
        <strain evidence="9">02402/16</strain>
        <tissue evidence="9">Leaf</tissue>
    </source>
</reference>
<dbReference type="PANTHER" id="PTHR24009">
    <property type="entry name" value="RNA-BINDING (RRM/RBD/RNP MOTIFS)"/>
    <property type="match status" value="1"/>
</dbReference>
<evidence type="ECO:0000256" key="7">
    <source>
        <dbReference type="SAM" id="MobiDB-lite"/>
    </source>
</evidence>
<feature type="compositionally biased region" description="Polar residues" evidence="7">
    <location>
        <begin position="135"/>
        <end position="146"/>
    </location>
</feature>
<gene>
    <name evidence="9" type="ORF">QYE76_018468</name>
</gene>
<comment type="caution">
    <text evidence="9">The sequence shown here is derived from an EMBL/GenBank/DDBJ whole genome shotgun (WGS) entry which is preliminary data.</text>
</comment>
<keyword evidence="3 6" id="KW-0862">Zinc</keyword>
<evidence type="ECO:0000313" key="9">
    <source>
        <dbReference type="EMBL" id="KAK1602975.1"/>
    </source>
</evidence>
<keyword evidence="4" id="KW-0694">RNA-binding</keyword>
<feature type="compositionally biased region" description="Low complexity" evidence="7">
    <location>
        <begin position="120"/>
        <end position="134"/>
    </location>
</feature>
<evidence type="ECO:0000259" key="8">
    <source>
        <dbReference type="PROSITE" id="PS50103"/>
    </source>
</evidence>
<dbReference type="EMBL" id="JAUUTY010000148">
    <property type="protein sequence ID" value="KAK1602975.1"/>
    <property type="molecule type" value="Genomic_DNA"/>
</dbReference>
<name>A0AAD8VFL5_LOLMU</name>
<dbReference type="PROSITE" id="PS50103">
    <property type="entry name" value="ZF_C3H1"/>
    <property type="match status" value="1"/>
</dbReference>
<sequence length="379" mass="41520">MDREECRQALVTRVLGLQRLNRWGAEEIVRRIFNVLTLEKIRLYVNAPDADIRTLIGVIGRMETEFPPRAPSPGSEFPPPSWASQGQALPADQIGTSQLPGSSSVSDDGMRDFLDPSWNSQGQSSSTSVAVQSAHTGQTETSQLPGLSSVPDNGVRDSLDLSCYSQAQSSGTSVGTQSAQAGQYGSWQISDDKSIGLKEHSQLSSVPGCSNVTGCPPSSSRQWPDTCRVYISRRGFCPNGLSCGFSHGFGSSGTFEMEIRGILLTMGRPVFIGEVPQMYFCLYQKDLSLGSVLDPWGLPMLLRALHTVCWIPARPRTFLVLVEHSQPYLGYPDHLRNWGVLGPNLIYISFSAESRSICTTLNVSDYFRYRLVTLVLEGL</sequence>
<organism evidence="9 10">
    <name type="scientific">Lolium multiflorum</name>
    <name type="common">Italian ryegrass</name>
    <name type="synonym">Lolium perenne subsp. multiflorum</name>
    <dbReference type="NCBI Taxonomy" id="4521"/>
    <lineage>
        <taxon>Eukaryota</taxon>
        <taxon>Viridiplantae</taxon>
        <taxon>Streptophyta</taxon>
        <taxon>Embryophyta</taxon>
        <taxon>Tracheophyta</taxon>
        <taxon>Spermatophyta</taxon>
        <taxon>Magnoliopsida</taxon>
        <taxon>Liliopsida</taxon>
        <taxon>Poales</taxon>
        <taxon>Poaceae</taxon>
        <taxon>BOP clade</taxon>
        <taxon>Pooideae</taxon>
        <taxon>Poodae</taxon>
        <taxon>Poeae</taxon>
        <taxon>Poeae Chloroplast Group 2 (Poeae type)</taxon>
        <taxon>Loliodinae</taxon>
        <taxon>Loliinae</taxon>
        <taxon>Lolium</taxon>
    </lineage>
</organism>
<evidence type="ECO:0000256" key="4">
    <source>
        <dbReference type="ARBA" id="ARBA00022884"/>
    </source>
</evidence>
<evidence type="ECO:0000256" key="5">
    <source>
        <dbReference type="ARBA" id="ARBA00023125"/>
    </source>
</evidence>
<dbReference type="GO" id="GO:0003677">
    <property type="term" value="F:DNA binding"/>
    <property type="evidence" value="ECO:0007669"/>
    <property type="project" value="UniProtKB-KW"/>
</dbReference>
<dbReference type="PANTHER" id="PTHR24009:SF0">
    <property type="entry name" value="ZINC FINGER CCCH DOMAIN-CONTAINING PROTEIN 18"/>
    <property type="match status" value="1"/>
</dbReference>
<dbReference type="GO" id="GO:0003723">
    <property type="term" value="F:RNA binding"/>
    <property type="evidence" value="ECO:0007669"/>
    <property type="project" value="UniProtKB-KW"/>
</dbReference>
<evidence type="ECO:0000256" key="6">
    <source>
        <dbReference type="PROSITE-ProRule" id="PRU00723"/>
    </source>
</evidence>
<accession>A0AAD8VFL5</accession>
<evidence type="ECO:0000256" key="2">
    <source>
        <dbReference type="ARBA" id="ARBA00022771"/>
    </source>
</evidence>
<evidence type="ECO:0000256" key="1">
    <source>
        <dbReference type="ARBA" id="ARBA00022723"/>
    </source>
</evidence>
<dbReference type="GO" id="GO:0008270">
    <property type="term" value="F:zinc ion binding"/>
    <property type="evidence" value="ECO:0007669"/>
    <property type="project" value="UniProtKB-KW"/>
</dbReference>
<feature type="compositionally biased region" description="Pro residues" evidence="7">
    <location>
        <begin position="68"/>
        <end position="81"/>
    </location>
</feature>
<dbReference type="InterPro" id="IPR000571">
    <property type="entry name" value="Znf_CCCH"/>
</dbReference>
<dbReference type="Proteomes" id="UP001231189">
    <property type="component" value="Unassembled WGS sequence"/>
</dbReference>
<keyword evidence="5" id="KW-0238">DNA-binding</keyword>